<comment type="caution">
    <text evidence="1">The sequence shown here is derived from an EMBL/GenBank/DDBJ whole genome shotgun (WGS) entry which is preliminary data.</text>
</comment>
<dbReference type="PANTHER" id="PTHR28624:SF1">
    <property type="entry name" value="MITOCHONDRIAL POTASSIUM CHANNEL"/>
    <property type="match status" value="1"/>
</dbReference>
<evidence type="ECO:0000313" key="2">
    <source>
        <dbReference type="Proteomes" id="UP000466442"/>
    </source>
</evidence>
<evidence type="ECO:0000313" key="1">
    <source>
        <dbReference type="EMBL" id="KAF6211234.1"/>
    </source>
</evidence>
<dbReference type="AlphaFoldDB" id="A0A6A4K8Y3"/>
<name>A0A6A4K8Y3_APOLU</name>
<organism evidence="1 2">
    <name type="scientific">Apolygus lucorum</name>
    <name type="common">Small green plant bug</name>
    <name type="synonym">Lygocoris lucorum</name>
    <dbReference type="NCBI Taxonomy" id="248454"/>
    <lineage>
        <taxon>Eukaryota</taxon>
        <taxon>Metazoa</taxon>
        <taxon>Ecdysozoa</taxon>
        <taxon>Arthropoda</taxon>
        <taxon>Hexapoda</taxon>
        <taxon>Insecta</taxon>
        <taxon>Pterygota</taxon>
        <taxon>Neoptera</taxon>
        <taxon>Paraneoptera</taxon>
        <taxon>Hemiptera</taxon>
        <taxon>Heteroptera</taxon>
        <taxon>Panheteroptera</taxon>
        <taxon>Cimicomorpha</taxon>
        <taxon>Miridae</taxon>
        <taxon>Mirini</taxon>
        <taxon>Apolygus</taxon>
    </lineage>
</organism>
<accession>A0A6A4K8Y3</accession>
<reference evidence="1" key="1">
    <citation type="journal article" date="2021" name="Mol. Ecol. Resour.">
        <title>Apolygus lucorum genome provides insights into omnivorousness and mesophyll feeding.</title>
        <authorList>
            <person name="Liu Y."/>
            <person name="Liu H."/>
            <person name="Wang H."/>
            <person name="Huang T."/>
            <person name="Liu B."/>
            <person name="Yang B."/>
            <person name="Yin L."/>
            <person name="Li B."/>
            <person name="Zhang Y."/>
            <person name="Zhang S."/>
            <person name="Jiang F."/>
            <person name="Zhang X."/>
            <person name="Ren Y."/>
            <person name="Wang B."/>
            <person name="Wang S."/>
            <person name="Lu Y."/>
            <person name="Wu K."/>
            <person name="Fan W."/>
            <person name="Wang G."/>
        </authorList>
    </citation>
    <scope>NUCLEOTIDE SEQUENCE</scope>
    <source>
        <strain evidence="1">12Hb</strain>
    </source>
</reference>
<keyword evidence="2" id="KW-1185">Reference proteome</keyword>
<dbReference type="OrthoDB" id="6243211at2759"/>
<dbReference type="Proteomes" id="UP000466442">
    <property type="component" value="Linkage Group LG5"/>
</dbReference>
<gene>
    <name evidence="1" type="ORF">GE061_014350</name>
</gene>
<dbReference type="EMBL" id="WIXP02000005">
    <property type="protein sequence ID" value="KAF6211234.1"/>
    <property type="molecule type" value="Genomic_DNA"/>
</dbReference>
<dbReference type="InterPro" id="IPR037660">
    <property type="entry name" value="CCDC51"/>
</dbReference>
<proteinExistence type="predicted"/>
<dbReference type="PANTHER" id="PTHR28624">
    <property type="entry name" value="COILED-COIL DOMAIN-CONTAINING PROTEIN 51"/>
    <property type="match status" value="1"/>
</dbReference>
<protein>
    <submittedName>
        <fullName evidence="1">Uncharacterized protein</fullName>
    </submittedName>
</protein>
<sequence length="305" mass="35059">MTSRFISRYAAFWSSGHGCLSSKCFHRPLGHSAKHEGLKGANCDLHDTKIAENGAINEVSKGTVEGLLKKIRGKEAIKHFFGEKVAEKEAIKEVSKGAIKGRIGKKIDAFFAWYGQLTGMDDVRLMQNRVIEAQDTFVLAQEKRRNVSLELILVHQKLNQFNAELNSISREEERYLQLLQEEFRTLQAEKRIKLRLMVCERHERDSFSVLALELKASHEKERSYMQRSKYLNVIWCVIGMVTSCIGSWAWNKDINKRFKTIEHKIAAIATQNNKSKENYWTNKLYMIPGVSMLTSATGWILSRIF</sequence>